<dbReference type="SUPFAM" id="SSF52025">
    <property type="entry name" value="PA domain"/>
    <property type="match status" value="1"/>
</dbReference>
<dbReference type="InterPro" id="IPR022398">
    <property type="entry name" value="Peptidase_S8_His-AS"/>
</dbReference>
<dbReference type="InterPro" id="IPR015943">
    <property type="entry name" value="WD40/YVTN_repeat-like_dom_sf"/>
</dbReference>
<dbReference type="PANTHER" id="PTHR43806:SF65">
    <property type="entry name" value="SERINE PROTEASE APRX"/>
    <property type="match status" value="1"/>
</dbReference>
<dbReference type="SUPFAM" id="SSF110296">
    <property type="entry name" value="Oligoxyloglucan reducing end-specific cellobiohydrolase"/>
    <property type="match status" value="2"/>
</dbReference>
<organism evidence="10 11">
    <name type="scientific">Beutenbergia cavernae (strain ATCC BAA-8 / DSM 12333 / CCUG 43141 / JCM 11478 / NBRC 16432 / NCIMB 13614 / HKI 0122)</name>
    <dbReference type="NCBI Taxonomy" id="471853"/>
    <lineage>
        <taxon>Bacteria</taxon>
        <taxon>Bacillati</taxon>
        <taxon>Actinomycetota</taxon>
        <taxon>Actinomycetes</taxon>
        <taxon>Micrococcales</taxon>
        <taxon>Beutenbergiaceae</taxon>
        <taxon>Beutenbergia</taxon>
    </lineage>
</organism>
<feature type="active site" description="Charge relay system" evidence="5 6">
    <location>
        <position position="237"/>
    </location>
</feature>
<dbReference type="eggNOG" id="COG1404">
    <property type="taxonomic scope" value="Bacteria"/>
</dbReference>
<dbReference type="PROSITE" id="PS00137">
    <property type="entry name" value="SUBTILASE_HIS"/>
    <property type="match status" value="1"/>
</dbReference>
<dbReference type="eggNOG" id="COG4447">
    <property type="taxonomic scope" value="Bacteria"/>
</dbReference>
<feature type="signal peptide" evidence="8">
    <location>
        <begin position="1"/>
        <end position="42"/>
    </location>
</feature>
<feature type="active site" description="Charge relay system" evidence="5 6">
    <location>
        <position position="571"/>
    </location>
</feature>
<dbReference type="STRING" id="471853.Bcav_3885"/>
<feature type="chain" id="PRO_5002949341" evidence="8">
    <location>
        <begin position="43"/>
        <end position="1465"/>
    </location>
</feature>
<dbReference type="Pfam" id="PF00082">
    <property type="entry name" value="Peptidase_S8"/>
    <property type="match status" value="1"/>
</dbReference>
<dbReference type="KEGG" id="bcv:Bcav_3885"/>
<evidence type="ECO:0000256" key="1">
    <source>
        <dbReference type="ARBA" id="ARBA00011073"/>
    </source>
</evidence>
<feature type="region of interest" description="Disordered" evidence="7">
    <location>
        <begin position="670"/>
        <end position="689"/>
    </location>
</feature>
<keyword evidence="3 6" id="KW-0378">Hydrolase</keyword>
<name>C5C4K3_BEUC1</name>
<dbReference type="InterPro" id="IPR023828">
    <property type="entry name" value="Peptidase_S8_Ser-AS"/>
</dbReference>
<dbReference type="PANTHER" id="PTHR43806">
    <property type="entry name" value="PEPTIDASE S8"/>
    <property type="match status" value="1"/>
</dbReference>
<dbReference type="InterPro" id="IPR050131">
    <property type="entry name" value="Peptidase_S8_subtilisin-like"/>
</dbReference>
<feature type="domain" description="Peptidase S8/S53" evidence="9">
    <location>
        <begin position="189"/>
        <end position="605"/>
    </location>
</feature>
<evidence type="ECO:0000313" key="11">
    <source>
        <dbReference type="Proteomes" id="UP000007962"/>
    </source>
</evidence>
<proteinExistence type="inferred from homology"/>
<dbReference type="PROSITE" id="PS51892">
    <property type="entry name" value="SUBTILASE"/>
    <property type="match status" value="1"/>
</dbReference>
<sequence>MPRRSSLLSAPLPTPAVRARRRAALATVAALALAGFSAPALAVPSTDGAGGADGVDASRVRVIVELAAEPALAQLGEQRTAAGRHATDAAFAADYAAARDALLAAQDGVVAAAADAGVTMDVVHRLTGVLDAVVADVPADAVDTLGDLPGVARVTPDETVHAATDASVPAIGAPEVWEQTGPDGTTLRGTGVTVAVIDSGVDYTLPDLGGGFGEGFRVVDGYDLVDGDTDPQDLNGHGTHVAGVVAGSGAESVTGVAPDATLTAYRVLDARGSGSLADVVAGIEAAVDPLGDHPADVVNLSLAGPGDGTDPLGRAASAAAASGVVVVAAAGNAGPSEGTVTSPASAEGVLAVGAHATGLVEARLELLAPIGRTLDTWRVPVSGNAPDVPIEAPFVDVGDGTEADYERVGDVTGAVVVYRGGTPRAIPDLTSRDIALARLAQEHGALAALAYEPGLTGTDAGAPPQRADVIDGPPALLADVPADAIRVEGLVVLGTTNAEVQALLDAIRDDEVKARLSPVDVTGEIAEFSARGPGTGKSVGPDLTAPGVEIRSLVPAEFGIEGDAWRFSGTSQAAPHAAGAAALVRQARPDAGQAEVRAALVSSAVPHDGSSPLAGGSGALDVAAAVRASVAAEPSVLDFGLADTDGPTDAAGTVTLTNAGAEAVTAQLSVAPSEDSRGEAGVTPSSVEIPAGGSVDVSLDVAVEDAPVAAEVSGRLVAELSTGDVVRVPFAQLVRPLTVRGSPDPAAGSTRVVVQSSVALDAAPDVDVTAPSGTRSTVATEPIAGRPGWYAATVALDELGEHSLAVSGDSDGATQHGGGTVASIEAAGSGPWAPLGRNASAARLATSSAAPGTAMMTLDAVATPFVTTDHGETWTRVRDVPIAGGDGFAVADPDDGEAFWYAVNGMFGKGLLDPTYQGMVLRTEDLGRSWRILPFPDVHIEEFVTSGDTLVAVVADGVLRSVDGGETWHHTRVAWGETIYGATVAGTDLLVQMRTAVLRVPGAGEPGGTPGDVERALAPDGDTFVGLTADGATAWAVTRSGDVWRSGDGGVTWEVVGRTDLGYASAMRLVDGVLHLTGLGGTASSADGGATWTETPFPVRGPLAADIDAWPDVPGSLLLSLRNAGVYSSSDGGSTYDDRLGVPALTVEDLEVARGPDGADVLWVGDTHGLATLELDDATLVDPDPEWGATGAEGRLGVTIRDVEPVGRDEVWRLRIDGNRIGHVEHSVDRGETFTEVRMPMVSMGDLAASPSASGTLALAYAAGDDRGVLVTSDAWATYDVVPVPGTVHDMTFDPFAPDVLWVASTAGLYRVSGSEHAVERLLEEPVASVHLAADPDSTRPGSATVVVGGFGLWRSDDGGATFTAATTPSGSGAIRALTSAVVHGRTVLVAGSAASTQDGLVVSGRGVLLSTDGGATWSSASGGLTVTSVLSLAASRDGRWLFAGTQEGGVYRAELADLLDGTQG</sequence>
<dbReference type="Proteomes" id="UP000007962">
    <property type="component" value="Chromosome"/>
</dbReference>
<keyword evidence="11" id="KW-1185">Reference proteome</keyword>
<evidence type="ECO:0000313" key="10">
    <source>
        <dbReference type="EMBL" id="ACQ82127.1"/>
    </source>
</evidence>
<evidence type="ECO:0000256" key="6">
    <source>
        <dbReference type="PROSITE-ProRule" id="PRU01240"/>
    </source>
</evidence>
<dbReference type="InterPro" id="IPR015500">
    <property type="entry name" value="Peptidase_S8_subtilisin-rel"/>
</dbReference>
<evidence type="ECO:0000256" key="8">
    <source>
        <dbReference type="SAM" id="SignalP"/>
    </source>
</evidence>
<comment type="similarity">
    <text evidence="1 6">Belongs to the peptidase S8 family.</text>
</comment>
<feature type="active site" description="Charge relay system" evidence="5 6">
    <location>
        <position position="198"/>
    </location>
</feature>
<dbReference type="Gene3D" id="2.130.10.10">
    <property type="entry name" value="YVTN repeat-like/Quinoprotein amine dehydrogenase"/>
    <property type="match status" value="3"/>
</dbReference>
<dbReference type="GO" id="GO:0006508">
    <property type="term" value="P:proteolysis"/>
    <property type="evidence" value="ECO:0007669"/>
    <property type="project" value="UniProtKB-KW"/>
</dbReference>
<keyword evidence="2 6" id="KW-0645">Protease</keyword>
<keyword evidence="8" id="KW-0732">Signal</keyword>
<evidence type="ECO:0000256" key="4">
    <source>
        <dbReference type="ARBA" id="ARBA00022825"/>
    </source>
</evidence>
<dbReference type="RefSeq" id="WP_015884364.1">
    <property type="nucleotide sequence ID" value="NC_012669.1"/>
</dbReference>
<dbReference type="InterPro" id="IPR046450">
    <property type="entry name" value="PA_dom_sf"/>
</dbReference>
<dbReference type="InterPro" id="IPR036852">
    <property type="entry name" value="Peptidase_S8/S53_dom_sf"/>
</dbReference>
<dbReference type="GO" id="GO:0004252">
    <property type="term" value="F:serine-type endopeptidase activity"/>
    <property type="evidence" value="ECO:0007669"/>
    <property type="project" value="UniProtKB-UniRule"/>
</dbReference>
<protein>
    <submittedName>
        <fullName evidence="10">Peptidase S8 and S53 subtilisin kexin sedolisin</fullName>
    </submittedName>
</protein>
<reference evidence="10 11" key="1">
    <citation type="journal article" date="2009" name="Stand. Genomic Sci.">
        <title>Complete genome sequence of Beutenbergia cavernae type strain (HKI 0122).</title>
        <authorList>
            <person name="Land M."/>
            <person name="Pukall R."/>
            <person name="Abt B."/>
            <person name="Goker M."/>
            <person name="Rohde M."/>
            <person name="Glavina Del Rio T."/>
            <person name="Tice H."/>
            <person name="Copeland A."/>
            <person name="Cheng J.F."/>
            <person name="Lucas S."/>
            <person name="Chen F."/>
            <person name="Nolan M."/>
            <person name="Bruce D."/>
            <person name="Goodwin L."/>
            <person name="Pitluck S."/>
            <person name="Ivanova N."/>
            <person name="Mavromatis K."/>
            <person name="Ovchinnikova G."/>
            <person name="Pati A."/>
            <person name="Chen A."/>
            <person name="Palaniappan K."/>
            <person name="Hauser L."/>
            <person name="Chang Y.J."/>
            <person name="Jefferies C.C."/>
            <person name="Saunders E."/>
            <person name="Brettin T."/>
            <person name="Detter J.C."/>
            <person name="Han C."/>
            <person name="Chain P."/>
            <person name="Bristow J."/>
            <person name="Eisen J.A."/>
            <person name="Markowitz V."/>
            <person name="Hugenholtz P."/>
            <person name="Kyrpides N.C."/>
            <person name="Klenk H.P."/>
            <person name="Lapidus A."/>
        </authorList>
    </citation>
    <scope>NUCLEOTIDE SEQUENCE [LARGE SCALE GENOMIC DNA]</scope>
    <source>
        <strain evidence="11">ATCC BAA-8 / DSM 12333 / NBRC 16432</strain>
    </source>
</reference>
<dbReference type="SUPFAM" id="SSF52743">
    <property type="entry name" value="Subtilisin-like"/>
    <property type="match status" value="1"/>
</dbReference>
<evidence type="ECO:0000256" key="5">
    <source>
        <dbReference type="PIRSR" id="PIRSR615500-1"/>
    </source>
</evidence>
<dbReference type="PRINTS" id="PR00723">
    <property type="entry name" value="SUBTILISIN"/>
</dbReference>
<accession>C5C4K3</accession>
<dbReference type="OrthoDB" id="9764804at2"/>
<evidence type="ECO:0000256" key="2">
    <source>
        <dbReference type="ARBA" id="ARBA00022670"/>
    </source>
</evidence>
<dbReference type="CDD" id="cd15482">
    <property type="entry name" value="Sialidase_non-viral"/>
    <property type="match status" value="1"/>
</dbReference>
<gene>
    <name evidence="10" type="ordered locus">Bcav_3885</name>
</gene>
<dbReference type="HOGENOM" id="CLU_250496_0_0_11"/>
<evidence type="ECO:0000259" key="9">
    <source>
        <dbReference type="Pfam" id="PF00082"/>
    </source>
</evidence>
<evidence type="ECO:0000256" key="7">
    <source>
        <dbReference type="SAM" id="MobiDB-lite"/>
    </source>
</evidence>
<evidence type="ECO:0000256" key="3">
    <source>
        <dbReference type="ARBA" id="ARBA00022801"/>
    </source>
</evidence>
<dbReference type="InterPro" id="IPR000209">
    <property type="entry name" value="Peptidase_S8/S53_dom"/>
</dbReference>
<keyword evidence="4 6" id="KW-0720">Serine protease</keyword>
<dbReference type="Gene3D" id="3.40.50.200">
    <property type="entry name" value="Peptidase S8/S53 domain"/>
    <property type="match status" value="2"/>
</dbReference>
<dbReference type="PROSITE" id="PS00138">
    <property type="entry name" value="SUBTILASE_SER"/>
    <property type="match status" value="1"/>
</dbReference>
<dbReference type="EMBL" id="CP001618">
    <property type="protein sequence ID" value="ACQ82127.1"/>
    <property type="molecule type" value="Genomic_DNA"/>
</dbReference>